<dbReference type="CDD" id="cd06170">
    <property type="entry name" value="LuxR_C_like"/>
    <property type="match status" value="1"/>
</dbReference>
<gene>
    <name evidence="5" type="ORF">BJ988_002874</name>
</gene>
<name>A0A7Z0DN01_9ACTN</name>
<dbReference type="GO" id="GO:0006355">
    <property type="term" value="P:regulation of DNA-templated transcription"/>
    <property type="evidence" value="ECO:0007669"/>
    <property type="project" value="InterPro"/>
</dbReference>
<reference evidence="5 6" key="1">
    <citation type="submission" date="2020-07" db="EMBL/GenBank/DDBJ databases">
        <title>Sequencing the genomes of 1000 actinobacteria strains.</title>
        <authorList>
            <person name="Klenk H.-P."/>
        </authorList>
    </citation>
    <scope>NUCLEOTIDE SEQUENCE [LARGE SCALE GENOMIC DNA]</scope>
    <source>
        <strain evidence="5 6">DSM 26487</strain>
    </source>
</reference>
<dbReference type="Gene3D" id="1.10.10.10">
    <property type="entry name" value="Winged helix-like DNA-binding domain superfamily/Winged helix DNA-binding domain"/>
    <property type="match status" value="1"/>
</dbReference>
<sequence length="337" mass="36602">MDLADRQAVGDVDATEWDLGREIDAITGAVDQNDAAVHAQRLIDTCSAVRRLNAVPTSRRLVGDACAELVECCAFGRAVLSRVEHATWRPMTGRFVTGRSESEWLETWIDRPIELDEMLVETRVVHDHQPVLVEDTARSRVYRPMIIDAGRSGSYVVAPVVVRGEVVALLHADHGPVSKRCDGVDRDVLWTFAQGFGLIYERLLLAEEYRAQRTRLHDALASTQHLLSSPSGDLVPDGIDEGGPLCGPLLGGVLDEVVGPQAVESGAGTLAEVTEEPLTSRERDVLELMAVGATNPMIASELVISASTVKSHVRHILRKLGAVNRAQAIARYLGSPD</sequence>
<feature type="domain" description="HTH luxR-type" evidence="4">
    <location>
        <begin position="271"/>
        <end position="336"/>
    </location>
</feature>
<evidence type="ECO:0000256" key="2">
    <source>
        <dbReference type="ARBA" id="ARBA00023125"/>
    </source>
</evidence>
<dbReference type="PROSITE" id="PS00622">
    <property type="entry name" value="HTH_LUXR_1"/>
    <property type="match status" value="1"/>
</dbReference>
<dbReference type="PANTHER" id="PTHR44688">
    <property type="entry name" value="DNA-BINDING TRANSCRIPTIONAL ACTIVATOR DEVR_DOSR"/>
    <property type="match status" value="1"/>
</dbReference>
<accession>A0A7Z0DN01</accession>
<dbReference type="PROSITE" id="PS50043">
    <property type="entry name" value="HTH_LUXR_2"/>
    <property type="match status" value="1"/>
</dbReference>
<evidence type="ECO:0000259" key="4">
    <source>
        <dbReference type="PROSITE" id="PS50043"/>
    </source>
</evidence>
<dbReference type="SUPFAM" id="SSF55781">
    <property type="entry name" value="GAF domain-like"/>
    <property type="match status" value="1"/>
</dbReference>
<dbReference type="InterPro" id="IPR016032">
    <property type="entry name" value="Sig_transdc_resp-reg_C-effctor"/>
</dbReference>
<dbReference type="InterPro" id="IPR000792">
    <property type="entry name" value="Tscrpt_reg_LuxR_C"/>
</dbReference>
<dbReference type="InterPro" id="IPR029016">
    <property type="entry name" value="GAF-like_dom_sf"/>
</dbReference>
<dbReference type="GO" id="GO:0003677">
    <property type="term" value="F:DNA binding"/>
    <property type="evidence" value="ECO:0007669"/>
    <property type="project" value="UniProtKB-KW"/>
</dbReference>
<dbReference type="EMBL" id="JACBZR010000001">
    <property type="protein sequence ID" value="NYI78226.1"/>
    <property type="molecule type" value="Genomic_DNA"/>
</dbReference>
<proteinExistence type="predicted"/>
<dbReference type="SMART" id="SM00421">
    <property type="entry name" value="HTH_LUXR"/>
    <property type="match status" value="1"/>
</dbReference>
<protein>
    <submittedName>
        <fullName evidence="5">DNA-binding CsgD family transcriptional regulator</fullName>
    </submittedName>
</protein>
<dbReference type="Pfam" id="PF00196">
    <property type="entry name" value="GerE"/>
    <property type="match status" value="1"/>
</dbReference>
<evidence type="ECO:0000313" key="6">
    <source>
        <dbReference type="Proteomes" id="UP000564496"/>
    </source>
</evidence>
<keyword evidence="6" id="KW-1185">Reference proteome</keyword>
<evidence type="ECO:0000256" key="3">
    <source>
        <dbReference type="ARBA" id="ARBA00023163"/>
    </source>
</evidence>
<keyword evidence="1" id="KW-0805">Transcription regulation</keyword>
<comment type="caution">
    <text evidence="5">The sequence shown here is derived from an EMBL/GenBank/DDBJ whole genome shotgun (WGS) entry which is preliminary data.</text>
</comment>
<dbReference type="Gene3D" id="3.30.450.40">
    <property type="match status" value="1"/>
</dbReference>
<dbReference type="Proteomes" id="UP000564496">
    <property type="component" value="Unassembled WGS sequence"/>
</dbReference>
<dbReference type="AlphaFoldDB" id="A0A7Z0DN01"/>
<dbReference type="RefSeq" id="WP_050800654.1">
    <property type="nucleotide sequence ID" value="NZ_JACBZR010000001.1"/>
</dbReference>
<keyword evidence="2 5" id="KW-0238">DNA-binding</keyword>
<dbReference type="PANTHER" id="PTHR44688:SF16">
    <property type="entry name" value="DNA-BINDING TRANSCRIPTIONAL ACTIVATOR DEVR_DOSR"/>
    <property type="match status" value="1"/>
</dbReference>
<evidence type="ECO:0000313" key="5">
    <source>
        <dbReference type="EMBL" id="NYI78226.1"/>
    </source>
</evidence>
<dbReference type="SUPFAM" id="SSF46894">
    <property type="entry name" value="C-terminal effector domain of the bipartite response regulators"/>
    <property type="match status" value="1"/>
</dbReference>
<dbReference type="PRINTS" id="PR00038">
    <property type="entry name" value="HTHLUXR"/>
</dbReference>
<organism evidence="5 6">
    <name type="scientific">Nocardioides panzhihuensis</name>
    <dbReference type="NCBI Taxonomy" id="860243"/>
    <lineage>
        <taxon>Bacteria</taxon>
        <taxon>Bacillati</taxon>
        <taxon>Actinomycetota</taxon>
        <taxon>Actinomycetes</taxon>
        <taxon>Propionibacteriales</taxon>
        <taxon>Nocardioidaceae</taxon>
        <taxon>Nocardioides</taxon>
    </lineage>
</organism>
<keyword evidence="3" id="KW-0804">Transcription</keyword>
<evidence type="ECO:0000256" key="1">
    <source>
        <dbReference type="ARBA" id="ARBA00023015"/>
    </source>
</evidence>
<dbReference type="InterPro" id="IPR036388">
    <property type="entry name" value="WH-like_DNA-bd_sf"/>
</dbReference>